<comment type="caution">
    <text evidence="2">The sequence shown here is derived from an EMBL/GenBank/DDBJ whole genome shotgun (WGS) entry which is preliminary data.</text>
</comment>
<reference evidence="2" key="1">
    <citation type="submission" date="2020-04" db="EMBL/GenBank/DDBJ databases">
        <authorList>
            <person name="Alioto T."/>
            <person name="Alioto T."/>
            <person name="Gomez Garrido J."/>
        </authorList>
    </citation>
    <scope>NUCLEOTIDE SEQUENCE</scope>
    <source>
        <strain evidence="2">A484AB</strain>
    </source>
</reference>
<dbReference type="OrthoDB" id="5959361at2759"/>
<gene>
    <name evidence="2" type="ORF">PACLA_8A003976</name>
</gene>
<feature type="compositionally biased region" description="Basic residues" evidence="1">
    <location>
        <begin position="141"/>
        <end position="159"/>
    </location>
</feature>
<keyword evidence="3" id="KW-1185">Reference proteome</keyword>
<evidence type="ECO:0000313" key="3">
    <source>
        <dbReference type="Proteomes" id="UP001152795"/>
    </source>
</evidence>
<name>A0A6S7HKR2_PARCT</name>
<accession>A0A6S7HKR2</accession>
<feature type="region of interest" description="Disordered" evidence="1">
    <location>
        <begin position="121"/>
        <end position="195"/>
    </location>
</feature>
<dbReference type="AlphaFoldDB" id="A0A6S7HKR2"/>
<evidence type="ECO:0000256" key="1">
    <source>
        <dbReference type="SAM" id="MobiDB-lite"/>
    </source>
</evidence>
<protein>
    <submittedName>
        <fullName evidence="2">Uncharacterized protein</fullName>
    </submittedName>
</protein>
<organism evidence="2 3">
    <name type="scientific">Paramuricea clavata</name>
    <name type="common">Red gorgonian</name>
    <name type="synonym">Violescent sea-whip</name>
    <dbReference type="NCBI Taxonomy" id="317549"/>
    <lineage>
        <taxon>Eukaryota</taxon>
        <taxon>Metazoa</taxon>
        <taxon>Cnidaria</taxon>
        <taxon>Anthozoa</taxon>
        <taxon>Octocorallia</taxon>
        <taxon>Malacalcyonacea</taxon>
        <taxon>Plexauridae</taxon>
        <taxon>Paramuricea</taxon>
    </lineage>
</organism>
<proteinExistence type="predicted"/>
<dbReference type="EMBL" id="CACRXK020005333">
    <property type="protein sequence ID" value="CAB4005854.1"/>
    <property type="molecule type" value="Genomic_DNA"/>
</dbReference>
<dbReference type="Proteomes" id="UP001152795">
    <property type="component" value="Unassembled WGS sequence"/>
</dbReference>
<sequence length="195" mass="22589">MVSLQSYHQRLVYLITYSRADIAKFPTKQQFADAVLEAWKSCGITISHWVVSIEGHAVTDSNDDMNMYHYHMALKLARRGRWLQVRRFLDETYAIQVHFSDNHNTYYSAYKYVTKEDNECLHSEQHPDLSSPPKTEQALASKKRKAREKNSTRQRKARKEKCLTVYKENNHEVAAGVPCSGAKPRSQKCVGRIHS</sequence>
<evidence type="ECO:0000313" key="2">
    <source>
        <dbReference type="EMBL" id="CAB4005854.1"/>
    </source>
</evidence>